<evidence type="ECO:0000256" key="5">
    <source>
        <dbReference type="PROSITE-ProRule" id="PRU00309"/>
    </source>
</evidence>
<evidence type="ECO:0000256" key="6">
    <source>
        <dbReference type="SAM" id="MobiDB-lite"/>
    </source>
</evidence>
<keyword evidence="2 5" id="KW-0863">Zinc-finger</keyword>
<dbReference type="EMBL" id="GEDV01007326">
    <property type="protein sequence ID" value="JAP81231.1"/>
    <property type="molecule type" value="Transcribed_RNA"/>
</dbReference>
<proteinExistence type="predicted"/>
<feature type="region of interest" description="Disordered" evidence="6">
    <location>
        <begin position="97"/>
        <end position="117"/>
    </location>
</feature>
<dbReference type="Pfam" id="PF05485">
    <property type="entry name" value="THAP"/>
    <property type="match status" value="1"/>
</dbReference>
<keyword evidence="4 5" id="KW-0238">DNA-binding</keyword>
<evidence type="ECO:0000313" key="8">
    <source>
        <dbReference type="EMBL" id="JAP81231.1"/>
    </source>
</evidence>
<evidence type="ECO:0000259" key="7">
    <source>
        <dbReference type="PROSITE" id="PS50950"/>
    </source>
</evidence>
<dbReference type="GO" id="GO:0008270">
    <property type="term" value="F:zinc ion binding"/>
    <property type="evidence" value="ECO:0007669"/>
    <property type="project" value="UniProtKB-KW"/>
</dbReference>
<accession>A0A131YTJ5</accession>
<dbReference type="PANTHER" id="PTHR46600:SF11">
    <property type="entry name" value="THAP DOMAIN-CONTAINING PROTEIN 10"/>
    <property type="match status" value="1"/>
</dbReference>
<dbReference type="Gene3D" id="6.20.210.20">
    <property type="entry name" value="THAP domain"/>
    <property type="match status" value="1"/>
</dbReference>
<evidence type="ECO:0000256" key="3">
    <source>
        <dbReference type="ARBA" id="ARBA00022833"/>
    </source>
</evidence>
<reference evidence="8" key="1">
    <citation type="journal article" date="2016" name="Ticks Tick Borne Dis.">
        <title>De novo assembly and annotation of the salivary gland transcriptome of Rhipicephalus appendiculatus male and female ticks during blood feeding.</title>
        <authorList>
            <person name="de Castro M.H."/>
            <person name="de Klerk D."/>
            <person name="Pienaar R."/>
            <person name="Latif A.A."/>
            <person name="Rees D.J."/>
            <person name="Mans B.J."/>
        </authorList>
    </citation>
    <scope>NUCLEOTIDE SEQUENCE</scope>
    <source>
        <tissue evidence="8">Salivary glands</tissue>
    </source>
</reference>
<dbReference type="InterPro" id="IPR006612">
    <property type="entry name" value="THAP_Znf"/>
</dbReference>
<dbReference type="InterPro" id="IPR026516">
    <property type="entry name" value="THAP1/10"/>
</dbReference>
<protein>
    <submittedName>
        <fullName evidence="8">THAP domain containing protein</fullName>
    </submittedName>
</protein>
<dbReference type="AlphaFoldDB" id="A0A131YTJ5"/>
<dbReference type="GO" id="GO:0043565">
    <property type="term" value="F:sequence-specific DNA binding"/>
    <property type="evidence" value="ECO:0007669"/>
    <property type="project" value="InterPro"/>
</dbReference>
<dbReference type="PROSITE" id="PS50950">
    <property type="entry name" value="ZF_THAP"/>
    <property type="match status" value="1"/>
</dbReference>
<feature type="domain" description="THAP-type" evidence="7">
    <location>
        <begin position="1"/>
        <end position="100"/>
    </location>
</feature>
<dbReference type="InterPro" id="IPR038441">
    <property type="entry name" value="THAP_Znf_sf"/>
</dbReference>
<evidence type="ECO:0000256" key="2">
    <source>
        <dbReference type="ARBA" id="ARBA00022771"/>
    </source>
</evidence>
<name>A0A131YTJ5_RHIAP</name>
<feature type="compositionally biased region" description="Basic and acidic residues" evidence="6">
    <location>
        <begin position="102"/>
        <end position="114"/>
    </location>
</feature>
<evidence type="ECO:0000256" key="4">
    <source>
        <dbReference type="ARBA" id="ARBA00023125"/>
    </source>
</evidence>
<keyword evidence="3" id="KW-0862">Zinc</keyword>
<evidence type="ECO:0000256" key="1">
    <source>
        <dbReference type="ARBA" id="ARBA00022723"/>
    </source>
</evidence>
<keyword evidence="1" id="KW-0479">Metal-binding</keyword>
<dbReference type="SUPFAM" id="SSF57716">
    <property type="entry name" value="Glucocorticoid receptor-like (DNA-binding domain)"/>
    <property type="match status" value="1"/>
</dbReference>
<dbReference type="PANTHER" id="PTHR46600">
    <property type="entry name" value="THAP DOMAIN-CONTAINING"/>
    <property type="match status" value="1"/>
</dbReference>
<organism evidence="8">
    <name type="scientific">Rhipicephalus appendiculatus</name>
    <name type="common">Brown ear tick</name>
    <dbReference type="NCBI Taxonomy" id="34631"/>
    <lineage>
        <taxon>Eukaryota</taxon>
        <taxon>Metazoa</taxon>
        <taxon>Ecdysozoa</taxon>
        <taxon>Arthropoda</taxon>
        <taxon>Chelicerata</taxon>
        <taxon>Arachnida</taxon>
        <taxon>Acari</taxon>
        <taxon>Parasitiformes</taxon>
        <taxon>Ixodida</taxon>
        <taxon>Ixodoidea</taxon>
        <taxon>Ixodidae</taxon>
        <taxon>Rhipicephalinae</taxon>
        <taxon>Rhipicephalus</taxon>
        <taxon>Rhipicephalus</taxon>
    </lineage>
</organism>
<sequence length="297" mass="32656">MAKRHWARCCVPGCSRGALQREQSRPLSVFRVPRDAASRELWERRLELTPGSLRADSQLCELHFEPSQIRRDYVHLIGGKEVRIPRGRAALLPGALPLAPPHGEEHPDPKRPGDELSSINEHVDKLSALHLPSKYWSCIRCHNLEGAVFATSSFNPATTDLVTEKMVVVRWAPNEKQEALVCETFVHGRRLGDVIVGDLCAVQRALCVLDALQLCAGVGSVEYVLEQLGGRLTAHLEHSLVAHGDTYFSHSCVATVEAVGASCASCKLARKAVLTKKSALLRKNFLVSYVDSSAETK</sequence>
<dbReference type="SMART" id="SM00980">
    <property type="entry name" value="THAP"/>
    <property type="match status" value="1"/>
</dbReference>